<dbReference type="GeneID" id="88185697"/>
<name>C1DIN4_AZOVD</name>
<feature type="transmembrane region" description="Helical" evidence="1">
    <location>
        <begin position="30"/>
        <end position="52"/>
    </location>
</feature>
<dbReference type="KEGG" id="avn:Avin_25330"/>
<dbReference type="STRING" id="322710.Avin_25330"/>
<proteinExistence type="predicted"/>
<evidence type="ECO:0000313" key="2">
    <source>
        <dbReference type="EMBL" id="ACO78715.1"/>
    </source>
</evidence>
<keyword evidence="1" id="KW-0472">Membrane</keyword>
<feature type="transmembrane region" description="Helical" evidence="1">
    <location>
        <begin position="85"/>
        <end position="104"/>
    </location>
</feature>
<keyword evidence="3" id="KW-1185">Reference proteome</keyword>
<gene>
    <name evidence="2" type="ordered locus">Avin_25330</name>
</gene>
<keyword evidence="1" id="KW-1133">Transmembrane helix</keyword>
<protein>
    <submittedName>
        <fullName evidence="2">Membrane protein</fullName>
    </submittedName>
</protein>
<reference evidence="2 3" key="1">
    <citation type="journal article" date="2009" name="J. Bacteriol.">
        <title>Genome sequence of Azotobacter vinelandii, an obligate aerobe specialized to support diverse anaerobic metabolic processes.</title>
        <authorList>
            <person name="Setubal J.C."/>
            <person name="dos Santos P."/>
            <person name="Goldman B.S."/>
            <person name="Ertesvag H."/>
            <person name="Espin G."/>
            <person name="Rubio L.M."/>
            <person name="Valla S."/>
            <person name="Almeida N.F."/>
            <person name="Balasubramanian D."/>
            <person name="Cromes L."/>
            <person name="Curatti L."/>
            <person name="Du Z."/>
            <person name="Godsy E."/>
            <person name="Goodner B."/>
            <person name="Hellner-Burris K."/>
            <person name="Hernandez J.A."/>
            <person name="Houmiel K."/>
            <person name="Imperial J."/>
            <person name="Kennedy C."/>
            <person name="Larson T.J."/>
            <person name="Latreille P."/>
            <person name="Ligon L.S."/>
            <person name="Lu J."/>
            <person name="Maerk M."/>
            <person name="Miller N.M."/>
            <person name="Norton S."/>
            <person name="O'Carroll I.P."/>
            <person name="Paulsen I."/>
            <person name="Raulfs E.C."/>
            <person name="Roemer R."/>
            <person name="Rosser J."/>
            <person name="Segura D."/>
            <person name="Slater S."/>
            <person name="Stricklin S.L."/>
            <person name="Studholme D.J."/>
            <person name="Sun J."/>
            <person name="Viana C.J."/>
            <person name="Wallin E."/>
            <person name="Wang B."/>
            <person name="Wheeler C."/>
            <person name="Zhu H."/>
            <person name="Dean D.R."/>
            <person name="Dixon R."/>
            <person name="Wood D."/>
        </authorList>
    </citation>
    <scope>NUCLEOTIDE SEQUENCE [LARGE SCALE GENOMIC DNA]</scope>
    <source>
        <strain evidence="3">DJ / ATCC BAA-1303</strain>
    </source>
</reference>
<evidence type="ECO:0000313" key="3">
    <source>
        <dbReference type="Proteomes" id="UP000002424"/>
    </source>
</evidence>
<dbReference type="AlphaFoldDB" id="C1DIN4"/>
<dbReference type="RefSeq" id="WP_012701107.1">
    <property type="nucleotide sequence ID" value="NC_012560.1"/>
</dbReference>
<dbReference type="Proteomes" id="UP000002424">
    <property type="component" value="Chromosome"/>
</dbReference>
<feature type="transmembrane region" description="Helical" evidence="1">
    <location>
        <begin position="59"/>
        <end position="79"/>
    </location>
</feature>
<organism evidence="2 3">
    <name type="scientific">Azotobacter vinelandii (strain DJ / ATCC BAA-1303)</name>
    <dbReference type="NCBI Taxonomy" id="322710"/>
    <lineage>
        <taxon>Bacteria</taxon>
        <taxon>Pseudomonadati</taxon>
        <taxon>Pseudomonadota</taxon>
        <taxon>Gammaproteobacteria</taxon>
        <taxon>Pseudomonadales</taxon>
        <taxon>Pseudomonadaceae</taxon>
        <taxon>Azotobacter</taxon>
    </lineage>
</organism>
<accession>C1DIN4</accession>
<dbReference type="EnsemblBacteria" id="ACO78715">
    <property type="protein sequence ID" value="ACO78715"/>
    <property type="gene ID" value="Avin_25330"/>
</dbReference>
<sequence length="109" mass="11914">MTMPPSSQPHWERFRTFLQNSQRLDTAARVVLAVFGGYGFSALATVSLSWALPLPPAQAVLTATMLSFALFCALAIWAFSASSAWRAWGVSLLLAVPPAMHLLVRELRP</sequence>
<dbReference type="EMBL" id="CP001157">
    <property type="protein sequence ID" value="ACO78715.1"/>
    <property type="molecule type" value="Genomic_DNA"/>
</dbReference>
<dbReference type="OrthoDB" id="6712326at2"/>
<dbReference type="HOGENOM" id="CLU_159285_1_2_6"/>
<keyword evidence="1" id="KW-0812">Transmembrane</keyword>
<evidence type="ECO:0000256" key="1">
    <source>
        <dbReference type="SAM" id="Phobius"/>
    </source>
</evidence>